<feature type="transmembrane region" description="Helical" evidence="1">
    <location>
        <begin position="7"/>
        <end position="27"/>
    </location>
</feature>
<proteinExistence type="predicted"/>
<sequence length="87" mass="9118">MTIIRIFAVVCAGLGLAAAIVAAAYWWKASRVNTSQVSASISDVPEQYILSTQVAFHESSRLNNRAAVWTGAAAILSAIASILGVLL</sequence>
<dbReference type="Proteomes" id="UP001565474">
    <property type="component" value="Unassembled WGS sequence"/>
</dbReference>
<name>A0ABV4GJI5_9BRAD</name>
<accession>A0ABV4GJI5</accession>
<protein>
    <submittedName>
        <fullName evidence="2">Uncharacterized protein</fullName>
    </submittedName>
</protein>
<feature type="transmembrane region" description="Helical" evidence="1">
    <location>
        <begin position="66"/>
        <end position="86"/>
    </location>
</feature>
<reference evidence="2 3" key="1">
    <citation type="submission" date="2024-07" db="EMBL/GenBank/DDBJ databases">
        <title>Genomic Encyclopedia of Type Strains, Phase V (KMG-V): Genome sequencing to study the core and pangenomes of soil and plant-associated prokaryotes.</title>
        <authorList>
            <person name="Whitman W."/>
        </authorList>
    </citation>
    <scope>NUCLEOTIDE SEQUENCE [LARGE SCALE GENOMIC DNA]</scope>
    <source>
        <strain evidence="2 3">USDA 222</strain>
    </source>
</reference>
<keyword evidence="1" id="KW-1133">Transmembrane helix</keyword>
<comment type="caution">
    <text evidence="2">The sequence shown here is derived from an EMBL/GenBank/DDBJ whole genome shotgun (WGS) entry which is preliminary data.</text>
</comment>
<evidence type="ECO:0000256" key="1">
    <source>
        <dbReference type="SAM" id="Phobius"/>
    </source>
</evidence>
<keyword evidence="3" id="KW-1185">Reference proteome</keyword>
<dbReference type="EMBL" id="JBGBZN010000002">
    <property type="protein sequence ID" value="MEY9472097.1"/>
    <property type="molecule type" value="Genomic_DNA"/>
</dbReference>
<gene>
    <name evidence="2" type="ORF">ABH992_004496</name>
</gene>
<evidence type="ECO:0000313" key="2">
    <source>
        <dbReference type="EMBL" id="MEY9472097.1"/>
    </source>
</evidence>
<keyword evidence="1" id="KW-0812">Transmembrane</keyword>
<evidence type="ECO:0000313" key="3">
    <source>
        <dbReference type="Proteomes" id="UP001565474"/>
    </source>
</evidence>
<organism evidence="2 3">
    <name type="scientific">Bradyrhizobium yuanmingense</name>
    <dbReference type="NCBI Taxonomy" id="108015"/>
    <lineage>
        <taxon>Bacteria</taxon>
        <taxon>Pseudomonadati</taxon>
        <taxon>Pseudomonadota</taxon>
        <taxon>Alphaproteobacteria</taxon>
        <taxon>Hyphomicrobiales</taxon>
        <taxon>Nitrobacteraceae</taxon>
        <taxon>Bradyrhizobium</taxon>
    </lineage>
</organism>
<keyword evidence="1" id="KW-0472">Membrane</keyword>